<comment type="caution">
    <text evidence="1">The sequence shown here is derived from an EMBL/GenBank/DDBJ whole genome shotgun (WGS) entry which is preliminary data.</text>
</comment>
<evidence type="ECO:0000313" key="1">
    <source>
        <dbReference type="EMBL" id="TGZ55791.1"/>
    </source>
</evidence>
<sequence>MYRRVEKFVKCDLYSRTPVDNAITDLTRSLLNLERLHRSKKVVVRGKTIQIITGSHDCSSKSKGIHGLGESATRDISLCCFVSPGIQWGSAVSDRESLFCASVAGTVHMTWPEQTVHSFTQSGNQTIAVWQRLTNHNRIAGF</sequence>
<proteinExistence type="predicted"/>
<keyword evidence="2" id="KW-1185">Reference proteome</keyword>
<evidence type="ECO:0000313" key="2">
    <source>
        <dbReference type="Proteomes" id="UP000308267"/>
    </source>
</evidence>
<accession>A0A4S2L029</accession>
<dbReference type="AlphaFoldDB" id="A0A4S2L029"/>
<dbReference type="Proteomes" id="UP000308267">
    <property type="component" value="Unassembled WGS sequence"/>
</dbReference>
<name>A0A4S2L029_OPIFE</name>
<gene>
    <name evidence="1" type="ORF">CRM22_010306</name>
</gene>
<dbReference type="EMBL" id="SJOL01009787">
    <property type="protein sequence ID" value="TGZ55791.1"/>
    <property type="molecule type" value="Genomic_DNA"/>
</dbReference>
<protein>
    <submittedName>
        <fullName evidence="1">Uncharacterized protein</fullName>
    </submittedName>
</protein>
<organism evidence="1 2">
    <name type="scientific">Opisthorchis felineus</name>
    <dbReference type="NCBI Taxonomy" id="147828"/>
    <lineage>
        <taxon>Eukaryota</taxon>
        <taxon>Metazoa</taxon>
        <taxon>Spiralia</taxon>
        <taxon>Lophotrochozoa</taxon>
        <taxon>Platyhelminthes</taxon>
        <taxon>Trematoda</taxon>
        <taxon>Digenea</taxon>
        <taxon>Opisthorchiida</taxon>
        <taxon>Opisthorchiata</taxon>
        <taxon>Opisthorchiidae</taxon>
        <taxon>Opisthorchis</taxon>
    </lineage>
</organism>
<reference evidence="1 2" key="1">
    <citation type="journal article" date="2019" name="BMC Genomics">
        <title>New insights from Opisthorchis felineus genome: update on genomics of the epidemiologically important liver flukes.</title>
        <authorList>
            <person name="Ershov N.I."/>
            <person name="Mordvinov V.A."/>
            <person name="Prokhortchouk E.B."/>
            <person name="Pakharukova M.Y."/>
            <person name="Gunbin K.V."/>
            <person name="Ustyantsev K."/>
            <person name="Genaev M.A."/>
            <person name="Blinov A.G."/>
            <person name="Mazur A."/>
            <person name="Boulygina E."/>
            <person name="Tsygankova S."/>
            <person name="Khrameeva E."/>
            <person name="Chekanov N."/>
            <person name="Fan G."/>
            <person name="Xiao A."/>
            <person name="Zhang H."/>
            <person name="Xu X."/>
            <person name="Yang H."/>
            <person name="Solovyev V."/>
            <person name="Lee S.M."/>
            <person name="Liu X."/>
            <person name="Afonnikov D.A."/>
            <person name="Skryabin K.G."/>
        </authorList>
    </citation>
    <scope>NUCLEOTIDE SEQUENCE [LARGE SCALE GENOMIC DNA]</scope>
    <source>
        <strain evidence="1">AK-0245</strain>
        <tissue evidence="1">Whole organism</tissue>
    </source>
</reference>